<dbReference type="AlphaFoldDB" id="A0A0F9CB61"/>
<sequence>MTKVQLVIQDEDGDREYKITNLIGINKEMIVHSNPKGQMFFALTERIRVIGEGFNPEDQQEIYRILQRDDIMVMFIEKMIFWDPDWGEDMVYRMIEEIDATT</sequence>
<gene>
    <name evidence="1" type="ORF">LCGC14_2347050</name>
</gene>
<comment type="caution">
    <text evidence="1">The sequence shown here is derived from an EMBL/GenBank/DDBJ whole genome shotgun (WGS) entry which is preliminary data.</text>
</comment>
<name>A0A0F9CB61_9ZZZZ</name>
<evidence type="ECO:0000313" key="1">
    <source>
        <dbReference type="EMBL" id="KKL46289.1"/>
    </source>
</evidence>
<reference evidence="1" key="1">
    <citation type="journal article" date="2015" name="Nature">
        <title>Complex archaea that bridge the gap between prokaryotes and eukaryotes.</title>
        <authorList>
            <person name="Spang A."/>
            <person name="Saw J.H."/>
            <person name="Jorgensen S.L."/>
            <person name="Zaremba-Niedzwiedzka K."/>
            <person name="Martijn J."/>
            <person name="Lind A.E."/>
            <person name="van Eijk R."/>
            <person name="Schleper C."/>
            <person name="Guy L."/>
            <person name="Ettema T.J."/>
        </authorList>
    </citation>
    <scope>NUCLEOTIDE SEQUENCE</scope>
</reference>
<organism evidence="1">
    <name type="scientific">marine sediment metagenome</name>
    <dbReference type="NCBI Taxonomy" id="412755"/>
    <lineage>
        <taxon>unclassified sequences</taxon>
        <taxon>metagenomes</taxon>
        <taxon>ecological metagenomes</taxon>
    </lineage>
</organism>
<protein>
    <submittedName>
        <fullName evidence="1">Uncharacterized protein</fullName>
    </submittedName>
</protein>
<accession>A0A0F9CB61</accession>
<proteinExistence type="predicted"/>
<dbReference type="EMBL" id="LAZR01034088">
    <property type="protein sequence ID" value="KKL46289.1"/>
    <property type="molecule type" value="Genomic_DNA"/>
</dbReference>